<keyword evidence="2" id="KW-1185">Reference proteome</keyword>
<gene>
    <name evidence="1" type="ORF">IQ35_01214</name>
</gene>
<dbReference type="AlphaFoldDB" id="A0A562KLL6"/>
<sequence length="121" mass="12641">MVALATGSMAALAACDSVSAQNDSQKVVLAAYKAAGREDASAFAAIAGGASLTVHYFKTKRPLQISDFRPKNCKMTGMSGLQGSDHLVHTNWSCNSVQGYDLAVKTEGNHIVAAYMNGGDE</sequence>
<accession>A0A562KLL6</accession>
<comment type="caution">
    <text evidence="1">The sequence shown here is derived from an EMBL/GenBank/DDBJ whole genome shotgun (WGS) entry which is preliminary data.</text>
</comment>
<reference evidence="1 2" key="1">
    <citation type="journal article" date="2015" name="Stand. Genomic Sci.">
        <title>Genomic Encyclopedia of Bacterial and Archaeal Type Strains, Phase III: the genomes of soil and plant-associated and newly described type strains.</title>
        <authorList>
            <person name="Whitman W.B."/>
            <person name="Woyke T."/>
            <person name="Klenk H.P."/>
            <person name="Zhou Y."/>
            <person name="Lilburn T.G."/>
            <person name="Beck B.J."/>
            <person name="De Vos P."/>
            <person name="Vandamme P."/>
            <person name="Eisen J.A."/>
            <person name="Garrity G."/>
            <person name="Hugenholtz P."/>
            <person name="Kyrpides N.C."/>
        </authorList>
    </citation>
    <scope>NUCLEOTIDE SEQUENCE [LARGE SCALE GENOMIC DNA]</scope>
    <source>
        <strain evidence="1 2">CGMCC 1.7748</strain>
    </source>
</reference>
<name>A0A562KLL6_SPHWJ</name>
<dbReference type="Proteomes" id="UP000316624">
    <property type="component" value="Unassembled WGS sequence"/>
</dbReference>
<dbReference type="EMBL" id="VLKK01000003">
    <property type="protein sequence ID" value="TWH96123.1"/>
    <property type="molecule type" value="Genomic_DNA"/>
</dbReference>
<proteinExistence type="predicted"/>
<protein>
    <submittedName>
        <fullName evidence="1">Uncharacterized protein</fullName>
    </submittedName>
</protein>
<evidence type="ECO:0000313" key="1">
    <source>
        <dbReference type="EMBL" id="TWH96123.1"/>
    </source>
</evidence>
<evidence type="ECO:0000313" key="2">
    <source>
        <dbReference type="Proteomes" id="UP000316624"/>
    </source>
</evidence>
<dbReference type="RefSeq" id="WP_221442031.1">
    <property type="nucleotide sequence ID" value="NZ_JACIIY010000005.1"/>
</dbReference>
<organism evidence="1 2">
    <name type="scientific">Sphingobium wenxiniae (strain DSM 21828 / CGMCC 1.7748 / JZ-1)</name>
    <dbReference type="NCBI Taxonomy" id="595605"/>
    <lineage>
        <taxon>Bacteria</taxon>
        <taxon>Pseudomonadati</taxon>
        <taxon>Pseudomonadota</taxon>
        <taxon>Alphaproteobacteria</taxon>
        <taxon>Sphingomonadales</taxon>
        <taxon>Sphingomonadaceae</taxon>
        <taxon>Sphingobium</taxon>
    </lineage>
</organism>